<feature type="compositionally biased region" description="Low complexity" evidence="1">
    <location>
        <begin position="68"/>
        <end position="82"/>
    </location>
</feature>
<feature type="transmembrane region" description="Helical" evidence="2">
    <location>
        <begin position="205"/>
        <end position="233"/>
    </location>
</feature>
<protein>
    <submittedName>
        <fullName evidence="3">Uncharacterized protein</fullName>
    </submittedName>
</protein>
<accession>A0A7Y7E6C3</accession>
<evidence type="ECO:0000256" key="1">
    <source>
        <dbReference type="SAM" id="MobiDB-lite"/>
    </source>
</evidence>
<gene>
    <name evidence="3" type="ORF">HG542_06205</name>
</gene>
<proteinExistence type="predicted"/>
<keyword evidence="2" id="KW-0812">Transmembrane</keyword>
<feature type="transmembrane region" description="Helical" evidence="2">
    <location>
        <begin position="284"/>
        <end position="304"/>
    </location>
</feature>
<sequence length="310" mass="32382">MGIESDQLVYDYLSRVGDLAQRQSLTSGERMRLVTRLRTEIEQRRAVEGAETPAAVQRILDGLGTPSEAVAGAAGRPGEPAGKVPAQRTPPGAARPPHLATEEELGTGGSPDWWRVEPGPFTAGDAVHGFVGGIEIPDMLKPPGAPGTPAQVPAQRVQPAQQDPEGAVPGQEDAVEADEPPARGLARLRRRRGPGPGGTVPMSPLLVLVAVLLVTGAVLGNLLVLAAGWALAYVTRRLTQAESKWAVMGVPGLVVAGGVVWLWGRMDGRWGEPIPQGAMAGALSATWPVVVRVAAVASAAFVLWRARRPG</sequence>
<keyword evidence="2" id="KW-1133">Transmembrane helix</keyword>
<dbReference type="Proteomes" id="UP000587462">
    <property type="component" value="Unassembled WGS sequence"/>
</dbReference>
<dbReference type="EMBL" id="JABBXF010000010">
    <property type="protein sequence ID" value="NVK77251.1"/>
    <property type="molecule type" value="Genomic_DNA"/>
</dbReference>
<evidence type="ECO:0000256" key="2">
    <source>
        <dbReference type="SAM" id="Phobius"/>
    </source>
</evidence>
<evidence type="ECO:0000313" key="3">
    <source>
        <dbReference type="EMBL" id="NVK77251.1"/>
    </source>
</evidence>
<organism evidence="3 4">
    <name type="scientific">Streptomyces morookaense</name>
    <name type="common">Streptoverticillium morookaense</name>
    <dbReference type="NCBI Taxonomy" id="1970"/>
    <lineage>
        <taxon>Bacteria</taxon>
        <taxon>Bacillati</taxon>
        <taxon>Actinomycetota</taxon>
        <taxon>Actinomycetes</taxon>
        <taxon>Kitasatosporales</taxon>
        <taxon>Streptomycetaceae</taxon>
        <taxon>Streptomyces</taxon>
    </lineage>
</organism>
<feature type="compositionally biased region" description="Low complexity" evidence="1">
    <location>
        <begin position="149"/>
        <end position="162"/>
    </location>
</feature>
<feature type="transmembrane region" description="Helical" evidence="2">
    <location>
        <begin position="245"/>
        <end position="264"/>
    </location>
</feature>
<evidence type="ECO:0000313" key="4">
    <source>
        <dbReference type="Proteomes" id="UP000587462"/>
    </source>
</evidence>
<name>A0A7Y7E6C3_STRMO</name>
<reference evidence="3 4" key="1">
    <citation type="submission" date="2020-04" db="EMBL/GenBank/DDBJ databases">
        <title>Draft Genome Sequence of Streptomyces morookaense DSM 40503, an 8-azaguanine-producing strain.</title>
        <authorList>
            <person name="Qi J."/>
            <person name="Gao J.-M."/>
        </authorList>
    </citation>
    <scope>NUCLEOTIDE SEQUENCE [LARGE SCALE GENOMIC DNA]</scope>
    <source>
        <strain evidence="3 4">DSM 40503</strain>
    </source>
</reference>
<keyword evidence="2" id="KW-0472">Membrane</keyword>
<feature type="region of interest" description="Disordered" evidence="1">
    <location>
        <begin position="140"/>
        <end position="196"/>
    </location>
</feature>
<dbReference type="RefSeq" id="WP_171079038.1">
    <property type="nucleotide sequence ID" value="NZ_BNBU01000002.1"/>
</dbReference>
<dbReference type="AlphaFoldDB" id="A0A7Y7E6C3"/>
<feature type="region of interest" description="Disordered" evidence="1">
    <location>
        <begin position="67"/>
        <end position="111"/>
    </location>
</feature>
<keyword evidence="4" id="KW-1185">Reference proteome</keyword>
<comment type="caution">
    <text evidence="3">The sequence shown here is derived from an EMBL/GenBank/DDBJ whole genome shotgun (WGS) entry which is preliminary data.</text>
</comment>